<dbReference type="AlphaFoldDB" id="D7CQF5"/>
<sequence length="71" mass="7777">MLAAGLSSRTEKLGAVLEAVLCQPNPVVDFRDIFGRHGRKELLLSDGLQPSLAGQKTISRSLVRMLAQLFR</sequence>
<reference evidence="1 2" key="2">
    <citation type="journal article" date="2011" name="Stand. Genomic Sci.">
        <title>Complete genome sequence of Truepera radiovictrix type strain (RQ-24).</title>
        <authorList>
            <person name="Ivanova N."/>
            <person name="Rohde C."/>
            <person name="Munk C."/>
            <person name="Nolan M."/>
            <person name="Lucas S."/>
            <person name="Del Rio T.G."/>
            <person name="Tice H."/>
            <person name="Deshpande S."/>
            <person name="Cheng J.F."/>
            <person name="Tapia R."/>
            <person name="Han C."/>
            <person name="Goodwin L."/>
            <person name="Pitluck S."/>
            <person name="Liolios K."/>
            <person name="Mavromatis K."/>
            <person name="Mikhailova N."/>
            <person name="Pati A."/>
            <person name="Chen A."/>
            <person name="Palaniappan K."/>
            <person name="Land M."/>
            <person name="Hauser L."/>
            <person name="Chang Y.J."/>
            <person name="Jeffries C.D."/>
            <person name="Brambilla E."/>
            <person name="Rohde M."/>
            <person name="Goker M."/>
            <person name="Tindall B.J."/>
            <person name="Woyke T."/>
            <person name="Bristow J."/>
            <person name="Eisen J.A."/>
            <person name="Markowitz V."/>
            <person name="Hugenholtz P."/>
            <person name="Kyrpides N.C."/>
            <person name="Klenk H.P."/>
            <person name="Lapidus A."/>
        </authorList>
    </citation>
    <scope>NUCLEOTIDE SEQUENCE [LARGE SCALE GENOMIC DNA]</scope>
    <source>
        <strain evidence="2">DSM 17093 / CIP 108686 / LMG 22925 / RQ-24</strain>
    </source>
</reference>
<dbReference type="KEGG" id="tra:Trad_1822"/>
<dbReference type="Proteomes" id="UP000000379">
    <property type="component" value="Chromosome"/>
</dbReference>
<gene>
    <name evidence="1" type="ordered locus">Trad_1822</name>
</gene>
<organism evidence="1 2">
    <name type="scientific">Truepera radiovictrix (strain DSM 17093 / CIP 108686 / LMG 22925 / RQ-24)</name>
    <dbReference type="NCBI Taxonomy" id="649638"/>
    <lineage>
        <taxon>Bacteria</taxon>
        <taxon>Thermotogati</taxon>
        <taxon>Deinococcota</taxon>
        <taxon>Deinococci</taxon>
        <taxon>Trueperales</taxon>
        <taxon>Trueperaceae</taxon>
        <taxon>Truepera</taxon>
    </lineage>
</organism>
<dbReference type="EMBL" id="CP002049">
    <property type="protein sequence ID" value="ADI14939.1"/>
    <property type="molecule type" value="Genomic_DNA"/>
</dbReference>
<proteinExistence type="predicted"/>
<protein>
    <submittedName>
        <fullName evidence="1">Lysophospholipase L1 and related esterase-like protein</fullName>
    </submittedName>
</protein>
<name>D7CQF5_TRURR</name>
<accession>D7CQF5</accession>
<evidence type="ECO:0000313" key="1">
    <source>
        <dbReference type="EMBL" id="ADI14939.1"/>
    </source>
</evidence>
<keyword evidence="2" id="KW-1185">Reference proteome</keyword>
<reference evidence="2" key="1">
    <citation type="submission" date="2010-05" db="EMBL/GenBank/DDBJ databases">
        <title>The complete genome of Truepera radiovictris DSM 17093.</title>
        <authorList>
            <consortium name="US DOE Joint Genome Institute (JGI-PGF)"/>
            <person name="Lucas S."/>
            <person name="Copeland A."/>
            <person name="Lapidus A."/>
            <person name="Glavina del Rio T."/>
            <person name="Dalin E."/>
            <person name="Tice H."/>
            <person name="Bruce D."/>
            <person name="Goodwin L."/>
            <person name="Pitluck S."/>
            <person name="Kyrpides N."/>
            <person name="Mavromatis K."/>
            <person name="Ovchinnikova G."/>
            <person name="Munk A.C."/>
            <person name="Detter J.C."/>
            <person name="Han C."/>
            <person name="Tapia R."/>
            <person name="Land M."/>
            <person name="Hauser L."/>
            <person name="Markowitz V."/>
            <person name="Cheng J.-F."/>
            <person name="Hugenholtz P."/>
            <person name="Woyke T."/>
            <person name="Wu D."/>
            <person name="Tindall B."/>
            <person name="Pomrenke H.G."/>
            <person name="Brambilla E."/>
            <person name="Klenk H.-P."/>
            <person name="Eisen J.A."/>
        </authorList>
    </citation>
    <scope>NUCLEOTIDE SEQUENCE [LARGE SCALE GENOMIC DNA]</scope>
    <source>
        <strain evidence="2">DSM 17093 / CIP 108686 / LMG 22925 / RQ-24</strain>
    </source>
</reference>
<evidence type="ECO:0000313" key="2">
    <source>
        <dbReference type="Proteomes" id="UP000000379"/>
    </source>
</evidence>
<dbReference type="HOGENOM" id="CLU_2738889_0_0_0"/>